<gene>
    <name evidence="9" type="ORF">Raf01_46410</name>
</gene>
<dbReference type="CDD" id="cd07326">
    <property type="entry name" value="M56_BlaR1_MecR1_like"/>
    <property type="match status" value="1"/>
</dbReference>
<keyword evidence="3 6" id="KW-0378">Hydrolase</keyword>
<evidence type="ECO:0000256" key="3">
    <source>
        <dbReference type="ARBA" id="ARBA00022801"/>
    </source>
</evidence>
<dbReference type="InterPro" id="IPR052173">
    <property type="entry name" value="Beta-lactam_resp_regulator"/>
</dbReference>
<protein>
    <submittedName>
        <fullName evidence="9">Peptidase M48</fullName>
    </submittedName>
</protein>
<dbReference type="AlphaFoldDB" id="A0A8J3QTX1"/>
<organism evidence="9 10">
    <name type="scientific">Rugosimonospora africana</name>
    <dbReference type="NCBI Taxonomy" id="556532"/>
    <lineage>
        <taxon>Bacteria</taxon>
        <taxon>Bacillati</taxon>
        <taxon>Actinomycetota</taxon>
        <taxon>Actinomycetes</taxon>
        <taxon>Micromonosporales</taxon>
        <taxon>Micromonosporaceae</taxon>
        <taxon>Rugosimonospora</taxon>
    </lineage>
</organism>
<dbReference type="InterPro" id="IPR001915">
    <property type="entry name" value="Peptidase_M48"/>
</dbReference>
<accession>A0A8J3QTX1</accession>
<feature type="transmembrane region" description="Helical" evidence="7">
    <location>
        <begin position="6"/>
        <end position="24"/>
    </location>
</feature>
<evidence type="ECO:0000256" key="5">
    <source>
        <dbReference type="ARBA" id="ARBA00023049"/>
    </source>
</evidence>
<comment type="caution">
    <text evidence="9">The sequence shown here is derived from an EMBL/GenBank/DDBJ whole genome shotgun (WGS) entry which is preliminary data.</text>
</comment>
<keyword evidence="7" id="KW-0472">Membrane</keyword>
<dbReference type="PANTHER" id="PTHR34978">
    <property type="entry name" value="POSSIBLE SENSOR-TRANSDUCER PROTEIN BLAR"/>
    <property type="match status" value="1"/>
</dbReference>
<reference evidence="9" key="1">
    <citation type="submission" date="2021-01" db="EMBL/GenBank/DDBJ databases">
        <title>Whole genome shotgun sequence of Rugosimonospora africana NBRC 104875.</title>
        <authorList>
            <person name="Komaki H."/>
            <person name="Tamura T."/>
        </authorList>
    </citation>
    <scope>NUCLEOTIDE SEQUENCE</scope>
    <source>
        <strain evidence="9">NBRC 104875</strain>
    </source>
</reference>
<dbReference type="PANTHER" id="PTHR34978:SF3">
    <property type="entry name" value="SLR0241 PROTEIN"/>
    <property type="match status" value="1"/>
</dbReference>
<dbReference type="GO" id="GO:0006508">
    <property type="term" value="P:proteolysis"/>
    <property type="evidence" value="ECO:0007669"/>
    <property type="project" value="UniProtKB-KW"/>
</dbReference>
<keyword evidence="7" id="KW-1133">Transmembrane helix</keyword>
<keyword evidence="1 6" id="KW-0645">Protease</keyword>
<sequence length="298" mass="31144">MRVAVYLPLLASLMFAVGWPALAARRLPPAIGAWTLTVGSALCAAGAVWSLALLSATLLDDVLPDRYPALGVTGLNPVNDLVGLAALGLLIAGCVRLVVELRARRAIHRGLRQLCAPRESGLVVLADPVPQAFAVPGRGGHIVVSSGMLAALSVSERRVLIAHEQAHLAAGHHWHTGVVRAAAILNPLLFPLGATSRYLCERWADEIAARTVGDRRLAATSLARAALATADAPAPPAAFAYSGTGIGDRVAALQAPPARPRHAVIMALLGLVALMVLSDIHATEDFLRDMVPFLGHLP</sequence>
<dbReference type="Pfam" id="PF01435">
    <property type="entry name" value="Peptidase_M48"/>
    <property type="match status" value="1"/>
</dbReference>
<evidence type="ECO:0000256" key="6">
    <source>
        <dbReference type="RuleBase" id="RU003983"/>
    </source>
</evidence>
<comment type="similarity">
    <text evidence="6">Belongs to the peptidase M48 family.</text>
</comment>
<dbReference type="EMBL" id="BONZ01000043">
    <property type="protein sequence ID" value="GIH16469.1"/>
    <property type="molecule type" value="Genomic_DNA"/>
</dbReference>
<dbReference type="RefSeq" id="WP_203920039.1">
    <property type="nucleotide sequence ID" value="NZ_BONZ01000043.1"/>
</dbReference>
<evidence type="ECO:0000256" key="2">
    <source>
        <dbReference type="ARBA" id="ARBA00022723"/>
    </source>
</evidence>
<feature type="transmembrane region" description="Helical" evidence="7">
    <location>
        <begin position="263"/>
        <end position="282"/>
    </location>
</feature>
<keyword evidence="5 6" id="KW-0482">Metalloprotease</keyword>
<name>A0A8J3QTX1_9ACTN</name>
<keyword evidence="7" id="KW-0812">Transmembrane</keyword>
<evidence type="ECO:0000256" key="7">
    <source>
        <dbReference type="SAM" id="Phobius"/>
    </source>
</evidence>
<dbReference type="GO" id="GO:0046872">
    <property type="term" value="F:metal ion binding"/>
    <property type="evidence" value="ECO:0007669"/>
    <property type="project" value="UniProtKB-KW"/>
</dbReference>
<feature type="transmembrane region" description="Helical" evidence="7">
    <location>
        <begin position="78"/>
        <end position="99"/>
    </location>
</feature>
<proteinExistence type="inferred from homology"/>
<dbReference type="Gene3D" id="3.30.2010.10">
    <property type="entry name" value="Metalloproteases ('zincins'), catalytic domain"/>
    <property type="match status" value="1"/>
</dbReference>
<evidence type="ECO:0000259" key="8">
    <source>
        <dbReference type="Pfam" id="PF01435"/>
    </source>
</evidence>
<keyword evidence="10" id="KW-1185">Reference proteome</keyword>
<evidence type="ECO:0000313" key="9">
    <source>
        <dbReference type="EMBL" id="GIH16469.1"/>
    </source>
</evidence>
<evidence type="ECO:0000256" key="1">
    <source>
        <dbReference type="ARBA" id="ARBA00022670"/>
    </source>
</evidence>
<keyword evidence="4 6" id="KW-0862">Zinc</keyword>
<feature type="domain" description="Peptidase M48" evidence="8">
    <location>
        <begin position="106"/>
        <end position="174"/>
    </location>
</feature>
<comment type="cofactor">
    <cofactor evidence="6">
        <name>Zn(2+)</name>
        <dbReference type="ChEBI" id="CHEBI:29105"/>
    </cofactor>
    <text evidence="6">Binds 1 zinc ion per subunit.</text>
</comment>
<keyword evidence="2" id="KW-0479">Metal-binding</keyword>
<feature type="transmembrane region" description="Helical" evidence="7">
    <location>
        <begin position="31"/>
        <end position="58"/>
    </location>
</feature>
<dbReference type="GO" id="GO:0004222">
    <property type="term" value="F:metalloendopeptidase activity"/>
    <property type="evidence" value="ECO:0007669"/>
    <property type="project" value="InterPro"/>
</dbReference>
<evidence type="ECO:0000256" key="4">
    <source>
        <dbReference type="ARBA" id="ARBA00022833"/>
    </source>
</evidence>
<evidence type="ECO:0000313" key="10">
    <source>
        <dbReference type="Proteomes" id="UP000642748"/>
    </source>
</evidence>
<dbReference type="Proteomes" id="UP000642748">
    <property type="component" value="Unassembled WGS sequence"/>
</dbReference>